<comment type="caution">
    <text evidence="1">The sequence shown here is derived from an EMBL/GenBank/DDBJ whole genome shotgun (WGS) entry which is preliminary data.</text>
</comment>
<reference evidence="1" key="2">
    <citation type="submission" date="2023-05" db="EMBL/GenBank/DDBJ databases">
        <authorList>
            <person name="Fouks B."/>
        </authorList>
    </citation>
    <scope>NUCLEOTIDE SEQUENCE</scope>
    <source>
        <strain evidence="1">Stay&amp;Tobe</strain>
        <tissue evidence="1">Testes</tissue>
    </source>
</reference>
<organism evidence="1 2">
    <name type="scientific">Diploptera punctata</name>
    <name type="common">Pacific beetle cockroach</name>
    <dbReference type="NCBI Taxonomy" id="6984"/>
    <lineage>
        <taxon>Eukaryota</taxon>
        <taxon>Metazoa</taxon>
        <taxon>Ecdysozoa</taxon>
        <taxon>Arthropoda</taxon>
        <taxon>Hexapoda</taxon>
        <taxon>Insecta</taxon>
        <taxon>Pterygota</taxon>
        <taxon>Neoptera</taxon>
        <taxon>Polyneoptera</taxon>
        <taxon>Dictyoptera</taxon>
        <taxon>Blattodea</taxon>
        <taxon>Blaberoidea</taxon>
        <taxon>Blaberidae</taxon>
        <taxon>Diplopterinae</taxon>
        <taxon>Diploptera</taxon>
    </lineage>
</organism>
<dbReference type="Proteomes" id="UP001233999">
    <property type="component" value="Unassembled WGS sequence"/>
</dbReference>
<name>A0AAD7ZD39_DIPPU</name>
<proteinExistence type="predicted"/>
<evidence type="ECO:0000313" key="2">
    <source>
        <dbReference type="Proteomes" id="UP001233999"/>
    </source>
</evidence>
<dbReference type="EMBL" id="JASPKZ010008975">
    <property type="protein sequence ID" value="KAJ9578122.1"/>
    <property type="molecule type" value="Genomic_DNA"/>
</dbReference>
<protein>
    <submittedName>
        <fullName evidence="1">Uncharacterized protein</fullName>
    </submittedName>
</protein>
<feature type="non-terminal residue" evidence="1">
    <location>
        <position position="63"/>
    </location>
</feature>
<evidence type="ECO:0000313" key="1">
    <source>
        <dbReference type="EMBL" id="KAJ9578122.1"/>
    </source>
</evidence>
<keyword evidence="2" id="KW-1185">Reference proteome</keyword>
<reference evidence="1" key="1">
    <citation type="journal article" date="2023" name="IScience">
        <title>Live-bearing cockroach genome reveals convergent evolutionary mechanisms linked to viviparity in insects and beyond.</title>
        <authorList>
            <person name="Fouks B."/>
            <person name="Harrison M.C."/>
            <person name="Mikhailova A.A."/>
            <person name="Marchal E."/>
            <person name="English S."/>
            <person name="Carruthers M."/>
            <person name="Jennings E.C."/>
            <person name="Chiamaka E.L."/>
            <person name="Frigard R.A."/>
            <person name="Pippel M."/>
            <person name="Attardo G.M."/>
            <person name="Benoit J.B."/>
            <person name="Bornberg-Bauer E."/>
            <person name="Tobe S.S."/>
        </authorList>
    </citation>
    <scope>NUCLEOTIDE SEQUENCE</scope>
    <source>
        <strain evidence="1">Stay&amp;Tobe</strain>
    </source>
</reference>
<sequence>GERLPRAFVPNFGQKLRLLNIPLTPVTICSISVTSMSQGRFEPGIPQSGQLRMLVTPRLQAYP</sequence>
<gene>
    <name evidence="1" type="ORF">L9F63_025017</name>
</gene>
<accession>A0AAD7ZD39</accession>
<feature type="non-terminal residue" evidence="1">
    <location>
        <position position="1"/>
    </location>
</feature>
<dbReference type="AlphaFoldDB" id="A0AAD7ZD39"/>